<accession>A0ABT4V4D2</accession>
<keyword evidence="1" id="KW-0805">Transcription regulation</keyword>
<dbReference type="Gene3D" id="1.10.357.10">
    <property type="entry name" value="Tetracycline Repressor, domain 2"/>
    <property type="match status" value="1"/>
</dbReference>
<evidence type="ECO:0000256" key="5">
    <source>
        <dbReference type="SAM" id="MobiDB-lite"/>
    </source>
</evidence>
<evidence type="ECO:0000256" key="1">
    <source>
        <dbReference type="ARBA" id="ARBA00023015"/>
    </source>
</evidence>
<evidence type="ECO:0000313" key="7">
    <source>
        <dbReference type="EMBL" id="MDA3628819.1"/>
    </source>
</evidence>
<comment type="caution">
    <text evidence="7">The sequence shown here is derived from an EMBL/GenBank/DDBJ whole genome shotgun (WGS) entry which is preliminary data.</text>
</comment>
<proteinExistence type="predicted"/>
<dbReference type="SUPFAM" id="SSF46689">
    <property type="entry name" value="Homeodomain-like"/>
    <property type="match status" value="1"/>
</dbReference>
<protein>
    <submittedName>
        <fullName evidence="7">TetR/AcrR family transcriptional regulator</fullName>
    </submittedName>
</protein>
<keyword evidence="8" id="KW-1185">Reference proteome</keyword>
<keyword evidence="3" id="KW-0804">Transcription</keyword>
<evidence type="ECO:0000256" key="3">
    <source>
        <dbReference type="ARBA" id="ARBA00023163"/>
    </source>
</evidence>
<dbReference type="Proteomes" id="UP001210380">
    <property type="component" value="Unassembled WGS sequence"/>
</dbReference>
<feature type="DNA-binding region" description="H-T-H motif" evidence="4">
    <location>
        <begin position="63"/>
        <end position="82"/>
    </location>
</feature>
<dbReference type="PANTHER" id="PTHR30055:SF234">
    <property type="entry name" value="HTH-TYPE TRANSCRIPTIONAL REGULATOR BETI"/>
    <property type="match status" value="1"/>
</dbReference>
<dbReference type="InterPro" id="IPR050109">
    <property type="entry name" value="HTH-type_TetR-like_transc_reg"/>
</dbReference>
<gene>
    <name evidence="7" type="ORF">OU415_25530</name>
</gene>
<dbReference type="PROSITE" id="PS50977">
    <property type="entry name" value="HTH_TETR_2"/>
    <property type="match status" value="1"/>
</dbReference>
<dbReference type="InterPro" id="IPR001647">
    <property type="entry name" value="HTH_TetR"/>
</dbReference>
<dbReference type="EMBL" id="JAQGLA010000053">
    <property type="protein sequence ID" value="MDA3628819.1"/>
    <property type="molecule type" value="Genomic_DNA"/>
</dbReference>
<dbReference type="SUPFAM" id="SSF48498">
    <property type="entry name" value="Tetracyclin repressor-like, C-terminal domain"/>
    <property type="match status" value="1"/>
</dbReference>
<feature type="domain" description="HTH tetR-type" evidence="6">
    <location>
        <begin position="40"/>
        <end position="100"/>
    </location>
</feature>
<feature type="region of interest" description="Disordered" evidence="5">
    <location>
        <begin position="1"/>
        <end position="20"/>
    </location>
</feature>
<evidence type="ECO:0000259" key="6">
    <source>
        <dbReference type="PROSITE" id="PS50977"/>
    </source>
</evidence>
<evidence type="ECO:0000256" key="2">
    <source>
        <dbReference type="ARBA" id="ARBA00023125"/>
    </source>
</evidence>
<dbReference type="PANTHER" id="PTHR30055">
    <property type="entry name" value="HTH-TYPE TRANSCRIPTIONAL REGULATOR RUTR"/>
    <property type="match status" value="1"/>
</dbReference>
<dbReference type="Pfam" id="PF00440">
    <property type="entry name" value="TetR_N"/>
    <property type="match status" value="1"/>
</dbReference>
<reference evidence="7 8" key="1">
    <citation type="submission" date="2022-11" db="EMBL/GenBank/DDBJ databases">
        <title>Draft genome sequence of Saccharopolyspora sp. WRP15-2 isolated from rhizosphere soils of wild rice in Thailand.</title>
        <authorList>
            <person name="Duangmal K."/>
            <person name="Kammanee S."/>
            <person name="Muangham S."/>
        </authorList>
    </citation>
    <scope>NUCLEOTIDE SEQUENCE [LARGE SCALE GENOMIC DNA]</scope>
    <source>
        <strain evidence="7 8">WRP15-2</strain>
    </source>
</reference>
<dbReference type="InterPro" id="IPR009057">
    <property type="entry name" value="Homeodomain-like_sf"/>
</dbReference>
<keyword evidence="2 4" id="KW-0238">DNA-binding</keyword>
<organism evidence="7 8">
    <name type="scientific">Saccharopolyspora oryzae</name>
    <dbReference type="NCBI Taxonomy" id="2997343"/>
    <lineage>
        <taxon>Bacteria</taxon>
        <taxon>Bacillati</taxon>
        <taxon>Actinomycetota</taxon>
        <taxon>Actinomycetes</taxon>
        <taxon>Pseudonocardiales</taxon>
        <taxon>Pseudonocardiaceae</taxon>
        <taxon>Saccharopolyspora</taxon>
    </lineage>
</organism>
<name>A0ABT4V4D2_9PSEU</name>
<evidence type="ECO:0000256" key="4">
    <source>
        <dbReference type="PROSITE-ProRule" id="PRU00335"/>
    </source>
</evidence>
<evidence type="ECO:0000313" key="8">
    <source>
        <dbReference type="Proteomes" id="UP001210380"/>
    </source>
</evidence>
<sequence>MTTSRIEAGAGDSSSQASGTRLDSDVAELFAKGAATERGARTRAALVAAASACFAEFGYNSTRIADIVQNAGVAHGSFYRHFAGKGEILVAVIEPCVRDLLETSRRTEPGEDERSALIRATTAYFTTYARHRHLMRVTREASAADPEGFAELWLRIRGEFTRRNVRWVNSLVRRGVIDPDCDVEMLAESLGAMTDQLAYVKIGVPREAPRAEQLTRMGRAAGDIWYRALPFVEP</sequence>
<dbReference type="RefSeq" id="WP_270951739.1">
    <property type="nucleotide sequence ID" value="NZ_JAQGLA010000053.1"/>
</dbReference>
<feature type="compositionally biased region" description="Low complexity" evidence="5">
    <location>
        <begin position="8"/>
        <end position="19"/>
    </location>
</feature>
<dbReference type="Gene3D" id="1.10.10.60">
    <property type="entry name" value="Homeodomain-like"/>
    <property type="match status" value="1"/>
</dbReference>
<dbReference type="InterPro" id="IPR036271">
    <property type="entry name" value="Tet_transcr_reg_TetR-rel_C_sf"/>
</dbReference>
<dbReference type="PRINTS" id="PR00455">
    <property type="entry name" value="HTHTETR"/>
</dbReference>